<name>A0A9Q0SPM2_SALPP</name>
<reference evidence="2" key="1">
    <citation type="submission" date="2022-11" db="EMBL/GenBank/DDBJ databases">
        <authorList>
            <person name="Hyden B.L."/>
            <person name="Feng K."/>
            <person name="Yates T."/>
            <person name="Jawdy S."/>
            <person name="Smart L.B."/>
            <person name="Muchero W."/>
        </authorList>
    </citation>
    <scope>NUCLEOTIDE SEQUENCE</scope>
    <source>
        <tissue evidence="2">Shoot tip</tissue>
    </source>
</reference>
<protein>
    <recommendedName>
        <fullName evidence="1">KIB1-4 beta-propeller domain-containing protein</fullName>
    </recommendedName>
</protein>
<accession>A0A9Q0SPM2</accession>
<proteinExistence type="predicted"/>
<evidence type="ECO:0000259" key="1">
    <source>
        <dbReference type="Pfam" id="PF03478"/>
    </source>
</evidence>
<sequence>MWSELPSELLQLSAEKHTNYVDYLRTRAVCNSWQVAITKRPRNGLCQLPLLLLPYYQNIRDHRGLYNIPDGKTYSLELLEAYEKRCCGSSHGWLIIVEDSPSFFLDNPLTRARIELPSLSSFPTFPAELVFQNSRNSNANFIRREKLHVRDSFVYGSNVIC</sequence>
<dbReference type="Proteomes" id="UP001151532">
    <property type="component" value="Chromosome 2"/>
</dbReference>
<gene>
    <name evidence="2" type="ORF">OIU79_014910</name>
</gene>
<reference evidence="2" key="2">
    <citation type="journal article" date="2023" name="Int. J. Mol. Sci.">
        <title>De Novo Assembly and Annotation of 11 Diverse Shrub Willow (Salix) Genomes Reveals Novel Gene Organization in Sex-Linked Regions.</title>
        <authorList>
            <person name="Hyden B."/>
            <person name="Feng K."/>
            <person name="Yates T.B."/>
            <person name="Jawdy S."/>
            <person name="Cereghino C."/>
            <person name="Smart L.B."/>
            <person name="Muchero W."/>
        </authorList>
    </citation>
    <scope>NUCLEOTIDE SEQUENCE</scope>
    <source>
        <tissue evidence="2">Shoot tip</tissue>
    </source>
</reference>
<keyword evidence="3" id="KW-1185">Reference proteome</keyword>
<dbReference type="Pfam" id="PF03478">
    <property type="entry name" value="Beta-prop_KIB1-4"/>
    <property type="match status" value="1"/>
</dbReference>
<dbReference type="AlphaFoldDB" id="A0A9Q0SPM2"/>
<evidence type="ECO:0000313" key="2">
    <source>
        <dbReference type="EMBL" id="KAJ6684690.1"/>
    </source>
</evidence>
<dbReference type="PANTHER" id="PTHR44259">
    <property type="entry name" value="OS07G0183000 PROTEIN-RELATED"/>
    <property type="match status" value="1"/>
</dbReference>
<feature type="domain" description="KIB1-4 beta-propeller" evidence="1">
    <location>
        <begin position="65"/>
        <end position="137"/>
    </location>
</feature>
<dbReference type="InterPro" id="IPR050942">
    <property type="entry name" value="F-box_BR-signaling"/>
</dbReference>
<evidence type="ECO:0000313" key="3">
    <source>
        <dbReference type="Proteomes" id="UP001151532"/>
    </source>
</evidence>
<dbReference type="EMBL" id="JAPFFK010000019">
    <property type="protein sequence ID" value="KAJ6684690.1"/>
    <property type="molecule type" value="Genomic_DNA"/>
</dbReference>
<dbReference type="PANTHER" id="PTHR44259:SF71">
    <property type="entry name" value="F-BOX DOMAIN-CONTAINING PROTEIN"/>
    <property type="match status" value="1"/>
</dbReference>
<dbReference type="OrthoDB" id="842701at2759"/>
<dbReference type="InterPro" id="IPR005174">
    <property type="entry name" value="KIB1-4_b-propeller"/>
</dbReference>
<organism evidence="2 3">
    <name type="scientific">Salix purpurea</name>
    <name type="common">Purple osier willow</name>
    <dbReference type="NCBI Taxonomy" id="77065"/>
    <lineage>
        <taxon>Eukaryota</taxon>
        <taxon>Viridiplantae</taxon>
        <taxon>Streptophyta</taxon>
        <taxon>Embryophyta</taxon>
        <taxon>Tracheophyta</taxon>
        <taxon>Spermatophyta</taxon>
        <taxon>Magnoliopsida</taxon>
        <taxon>eudicotyledons</taxon>
        <taxon>Gunneridae</taxon>
        <taxon>Pentapetalae</taxon>
        <taxon>rosids</taxon>
        <taxon>fabids</taxon>
        <taxon>Malpighiales</taxon>
        <taxon>Salicaceae</taxon>
        <taxon>Saliceae</taxon>
        <taxon>Salix</taxon>
    </lineage>
</organism>
<comment type="caution">
    <text evidence="2">The sequence shown here is derived from an EMBL/GenBank/DDBJ whole genome shotgun (WGS) entry which is preliminary data.</text>
</comment>